<dbReference type="EMBL" id="CAEZST010000005">
    <property type="protein sequence ID" value="CAB4543878.1"/>
    <property type="molecule type" value="Genomic_DNA"/>
</dbReference>
<accession>A0A6J6C0P1</accession>
<name>A0A6J6C0P1_9ZZZZ</name>
<evidence type="ECO:0000313" key="2">
    <source>
        <dbReference type="EMBL" id="CAB4561084.1"/>
    </source>
</evidence>
<evidence type="ECO:0000313" key="1">
    <source>
        <dbReference type="EMBL" id="CAB4543878.1"/>
    </source>
</evidence>
<organism evidence="1">
    <name type="scientific">freshwater metagenome</name>
    <dbReference type="NCBI Taxonomy" id="449393"/>
    <lineage>
        <taxon>unclassified sequences</taxon>
        <taxon>metagenomes</taxon>
        <taxon>ecological metagenomes</taxon>
    </lineage>
</organism>
<proteinExistence type="predicted"/>
<protein>
    <submittedName>
        <fullName evidence="1">Unannotated protein</fullName>
    </submittedName>
</protein>
<dbReference type="AlphaFoldDB" id="A0A6J6C0P1"/>
<sequence length="119" mass="12738">MLKSKFLAGEDGSSPVETAALLAVLLLPLGPMLSLFDEVFNALAAESIARHSLRLAVLQSDETDFEPVLQRAVETFSTSWLRTASFDFDCGRCEKGDLLVLSIQVGNAVAVQAAGLEPK</sequence>
<gene>
    <name evidence="1" type="ORF">UFOPK1503_00461</name>
    <name evidence="2" type="ORF">UFOPK1693_00020</name>
</gene>
<reference evidence="1" key="1">
    <citation type="submission" date="2020-05" db="EMBL/GenBank/DDBJ databases">
        <authorList>
            <person name="Chiriac C."/>
            <person name="Salcher M."/>
            <person name="Ghai R."/>
            <person name="Kavagutti S V."/>
        </authorList>
    </citation>
    <scope>NUCLEOTIDE SEQUENCE</scope>
</reference>
<dbReference type="EMBL" id="CAEZTO010000001">
    <property type="protein sequence ID" value="CAB4561084.1"/>
    <property type="molecule type" value="Genomic_DNA"/>
</dbReference>